<name>A0ABR0ETK8_ZASCE</name>
<feature type="compositionally biased region" description="Polar residues" evidence="1">
    <location>
        <begin position="618"/>
        <end position="627"/>
    </location>
</feature>
<dbReference type="EMBL" id="JAXOVC010000003">
    <property type="protein sequence ID" value="KAK4504450.1"/>
    <property type="molecule type" value="Genomic_DNA"/>
</dbReference>
<feature type="compositionally biased region" description="Polar residues" evidence="1">
    <location>
        <begin position="94"/>
        <end position="109"/>
    </location>
</feature>
<feature type="compositionally biased region" description="Basic and acidic residues" evidence="1">
    <location>
        <begin position="476"/>
        <end position="488"/>
    </location>
</feature>
<feature type="region of interest" description="Disordered" evidence="1">
    <location>
        <begin position="420"/>
        <end position="516"/>
    </location>
</feature>
<feature type="region of interest" description="Disordered" evidence="1">
    <location>
        <begin position="1"/>
        <end position="63"/>
    </location>
</feature>
<evidence type="ECO:0000313" key="2">
    <source>
        <dbReference type="EMBL" id="KAK4504450.1"/>
    </source>
</evidence>
<gene>
    <name evidence="2" type="ORF">PRZ48_005366</name>
</gene>
<feature type="compositionally biased region" description="Polar residues" evidence="1">
    <location>
        <begin position="32"/>
        <end position="43"/>
    </location>
</feature>
<feature type="region of interest" description="Disordered" evidence="1">
    <location>
        <begin position="76"/>
        <end position="114"/>
    </location>
</feature>
<organism evidence="2 3">
    <name type="scientific">Zasmidium cellare</name>
    <name type="common">Wine cellar mold</name>
    <name type="synonym">Racodium cellare</name>
    <dbReference type="NCBI Taxonomy" id="395010"/>
    <lineage>
        <taxon>Eukaryota</taxon>
        <taxon>Fungi</taxon>
        <taxon>Dikarya</taxon>
        <taxon>Ascomycota</taxon>
        <taxon>Pezizomycotina</taxon>
        <taxon>Dothideomycetes</taxon>
        <taxon>Dothideomycetidae</taxon>
        <taxon>Mycosphaerellales</taxon>
        <taxon>Mycosphaerellaceae</taxon>
        <taxon>Zasmidium</taxon>
    </lineage>
</organism>
<feature type="compositionally biased region" description="Polar residues" evidence="1">
    <location>
        <begin position="222"/>
        <end position="239"/>
    </location>
</feature>
<evidence type="ECO:0000313" key="3">
    <source>
        <dbReference type="Proteomes" id="UP001305779"/>
    </source>
</evidence>
<feature type="compositionally biased region" description="Basic and acidic residues" evidence="1">
    <location>
        <begin position="45"/>
        <end position="59"/>
    </location>
</feature>
<protein>
    <recommendedName>
        <fullName evidence="4">C2H2-type domain-containing protein</fullName>
    </recommendedName>
</protein>
<evidence type="ECO:0008006" key="4">
    <source>
        <dbReference type="Google" id="ProtNLM"/>
    </source>
</evidence>
<feature type="compositionally biased region" description="Polar residues" evidence="1">
    <location>
        <begin position="76"/>
        <end position="87"/>
    </location>
</feature>
<reference evidence="2 3" key="1">
    <citation type="journal article" date="2023" name="G3 (Bethesda)">
        <title>A chromosome-level genome assembly of Zasmidium syzygii isolated from banana leaves.</title>
        <authorList>
            <person name="van Westerhoven A.C."/>
            <person name="Mehrabi R."/>
            <person name="Talebi R."/>
            <person name="Steentjes M.B.F."/>
            <person name="Corcolon B."/>
            <person name="Chong P.A."/>
            <person name="Kema G.H.J."/>
            <person name="Seidl M.F."/>
        </authorList>
    </citation>
    <scope>NUCLEOTIDE SEQUENCE [LARGE SCALE GENOMIC DNA]</scope>
    <source>
        <strain evidence="2 3">P124</strain>
    </source>
</reference>
<proteinExistence type="predicted"/>
<feature type="compositionally biased region" description="Polar residues" evidence="1">
    <location>
        <begin position="450"/>
        <end position="461"/>
    </location>
</feature>
<evidence type="ECO:0000256" key="1">
    <source>
        <dbReference type="SAM" id="MobiDB-lite"/>
    </source>
</evidence>
<accession>A0ABR0ETK8</accession>
<feature type="compositionally biased region" description="Polar residues" evidence="1">
    <location>
        <begin position="596"/>
        <end position="610"/>
    </location>
</feature>
<dbReference type="Proteomes" id="UP001305779">
    <property type="component" value="Unassembled WGS sequence"/>
</dbReference>
<sequence length="817" mass="89143">MTAHEFMLDFWGNMDSPSTKRRKRDHVATPSGKATGTSTSPSVLQKREETEEPPPRELDLPSVRHLTDLQGTACQMTSNNRASSNPCNHRELHSPNTTDAPDTASSTPRTVDGFIPDIEGDAIATDFLHEMLNRASKPDNFGVDDSAYGSNPSDHAESLGLRLFLENMDAEISKSRSPSPLLDLPSRLEQCTAEEGKNLPDNKSTILSALKVKSDEDDILRSCTTTPAQGGSTSDQGSPRLQHPAGCSISHAEGFTLRRPKQKQQLRIQGRRDWQDNGLEGSTTSKEISALETSPQIVACSKNNLESGRLVARSKSCPPDYPGPLKAYHTASKETAPVGPSSHGASADTIDRHLDFLLRQLGHRVEALLESTLPVSPASSDRTTLSTNSNTSVLRRWNGRAIKKRSVSVPSLPRLSISKSLRTRSSTAASAQPERMLCMNGGPIALADGNQASDRTQQPNVVSAHGLSSAVNGRDTSQKRSHDPDGSDKQSSNDQCPLRKRRKKDSKTGSNAEGRFPCIFHVGEPERYPEDDKKYEHISQMMRHVRTSHHMWLVCEKCFTEFDNLSAQQQHCRSGMDACWEALFQLKYPDKPVPSIFSSNRQSNQSTNIPMNGDLRQAASSNANGLDNNELPETLFSEHDPDAIIPTTETFEGLSAISTIDFSNLASNFDFSPSQNQTILDLHKKIALLEQRLSQPDKRQREVENLFGVVWEAFEATNSPQARPGSRLHKLVSEMVPGVTSGTQSEQSTVEGFKGGLHGQGQPYNSQQYSAPGVGAFGFTDNAAVYEAFPELDAIFASVAGSSGFITADSAYGSSSK</sequence>
<feature type="region of interest" description="Disordered" evidence="1">
    <location>
        <begin position="222"/>
        <end position="242"/>
    </location>
</feature>
<keyword evidence="3" id="KW-1185">Reference proteome</keyword>
<feature type="region of interest" description="Disordered" evidence="1">
    <location>
        <begin position="596"/>
        <end position="634"/>
    </location>
</feature>
<comment type="caution">
    <text evidence="2">The sequence shown here is derived from an EMBL/GenBank/DDBJ whole genome shotgun (WGS) entry which is preliminary data.</text>
</comment>